<dbReference type="Proteomes" id="UP000248410">
    <property type="component" value="Chromosome"/>
</dbReference>
<proteinExistence type="predicted"/>
<dbReference type="EMBL" id="CP029288">
    <property type="protein sequence ID" value="AWR97057.1"/>
    <property type="molecule type" value="Genomic_DNA"/>
</dbReference>
<dbReference type="KEGG" id="asul:DFR86_05430"/>
<dbReference type="OrthoDB" id="43390at2157"/>
<keyword evidence="2" id="KW-1185">Reference proteome</keyword>
<name>A0A2U9IM15_9CREN</name>
<sequence length="129" mass="14902">MLSMNPLIAIDVNSNIDYLTLFKFISSLRKKFKNIDIAFVIGDGSIIKIGKDEVFRISDAFSVIELMRNFKTIIEKDNKKQKLNIDSLVKLKRELHRTIMIIVSDKKINEPNELIFTFDGKKIKLLKGN</sequence>
<organism evidence="1 2">
    <name type="scientific">Acidianus sulfidivorans JP7</name>
    <dbReference type="NCBI Taxonomy" id="619593"/>
    <lineage>
        <taxon>Archaea</taxon>
        <taxon>Thermoproteota</taxon>
        <taxon>Thermoprotei</taxon>
        <taxon>Sulfolobales</taxon>
        <taxon>Sulfolobaceae</taxon>
        <taxon>Acidianus</taxon>
    </lineage>
</organism>
<gene>
    <name evidence="1" type="ORF">DFR86_05430</name>
</gene>
<evidence type="ECO:0000313" key="1">
    <source>
        <dbReference type="EMBL" id="AWR97057.1"/>
    </source>
</evidence>
<evidence type="ECO:0000313" key="2">
    <source>
        <dbReference type="Proteomes" id="UP000248410"/>
    </source>
</evidence>
<dbReference type="AlphaFoldDB" id="A0A2U9IM15"/>
<reference evidence="1 2" key="1">
    <citation type="submission" date="2018-05" db="EMBL/GenBank/DDBJ databases">
        <title>Complete Genome Sequences of Extremely Thermoacidophilic, Metal-Mobilizing Type-Strain Members of the Archaeal Family Sulfolobaceae: Acidianus brierleyi DSM-1651T, Acidianus sulfidivorans DSM-18786T, Metallosphaera hakonensis DSM-7519T, and Metallosphaera prunae DSM-10039T.</title>
        <authorList>
            <person name="Counts J.A."/>
            <person name="Kelly R.M."/>
        </authorList>
    </citation>
    <scope>NUCLEOTIDE SEQUENCE [LARGE SCALE GENOMIC DNA]</scope>
    <source>
        <strain evidence="1 2">JP7</strain>
    </source>
</reference>
<accession>A0A2U9IM15</accession>
<protein>
    <submittedName>
        <fullName evidence="1">Uncharacterized protein</fullName>
    </submittedName>
</protein>